<reference evidence="11" key="1">
    <citation type="submission" date="2022-11" db="UniProtKB">
        <authorList>
            <consortium name="WormBaseParasite"/>
        </authorList>
    </citation>
    <scope>IDENTIFICATION</scope>
</reference>
<name>A0A915AUA7_PARUN</name>
<dbReference type="Pfam" id="PF09271">
    <property type="entry name" value="LAG1-DNAbind"/>
    <property type="match status" value="1"/>
</dbReference>
<evidence type="ECO:0000259" key="8">
    <source>
        <dbReference type="SMART" id="SM01267"/>
    </source>
</evidence>
<dbReference type="InterPro" id="IPR014756">
    <property type="entry name" value="Ig_E-set"/>
</dbReference>
<evidence type="ECO:0000313" key="10">
    <source>
        <dbReference type="Proteomes" id="UP000887569"/>
    </source>
</evidence>
<dbReference type="InterPro" id="IPR015350">
    <property type="entry name" value="Beta-trefoil_DNA-bd_dom"/>
</dbReference>
<dbReference type="Gene3D" id="2.60.40.10">
    <property type="entry name" value="Immunoglobulins"/>
    <property type="match status" value="1"/>
</dbReference>
<dbReference type="AlphaFoldDB" id="A0A915AUA7"/>
<dbReference type="SMART" id="SM01267">
    <property type="entry name" value="LAG1_DNAbind"/>
    <property type="match status" value="1"/>
</dbReference>
<keyword evidence="6" id="KW-0539">Nucleus</keyword>
<dbReference type="SUPFAM" id="SSF110217">
    <property type="entry name" value="DNA-binding protein LAG-1 (CSL)"/>
    <property type="match status" value="1"/>
</dbReference>
<dbReference type="GO" id="GO:1990433">
    <property type="term" value="C:CSL-Notch-Mastermind transcription factor complex"/>
    <property type="evidence" value="ECO:0007669"/>
    <property type="project" value="UniProtKB-ARBA"/>
</dbReference>
<dbReference type="InterPro" id="IPR038007">
    <property type="entry name" value="RBP-Jkappa_IPT"/>
</dbReference>
<dbReference type="Gene3D" id="2.80.10.50">
    <property type="match status" value="1"/>
</dbReference>
<feature type="compositionally biased region" description="Low complexity" evidence="7">
    <location>
        <begin position="69"/>
        <end position="89"/>
    </location>
</feature>
<evidence type="ECO:0000256" key="5">
    <source>
        <dbReference type="ARBA" id="ARBA00023163"/>
    </source>
</evidence>
<dbReference type="GO" id="GO:0001228">
    <property type="term" value="F:DNA-binding transcription activator activity, RNA polymerase II-specific"/>
    <property type="evidence" value="ECO:0007669"/>
    <property type="project" value="InterPro"/>
</dbReference>
<feature type="domain" description="RBP-J/Cbf11/Cbf12 DNA binding" evidence="8">
    <location>
        <begin position="174"/>
        <end position="290"/>
    </location>
</feature>
<proteinExistence type="inferred from homology"/>
<accession>A0A915AUA7</accession>
<feature type="region of interest" description="Disordered" evidence="7">
    <location>
        <begin position="1"/>
        <end position="97"/>
    </location>
</feature>
<dbReference type="SUPFAM" id="SSF49417">
    <property type="entry name" value="p53-like transcription factors"/>
    <property type="match status" value="1"/>
</dbReference>
<comment type="subcellular location">
    <subcellularLocation>
        <location evidence="1">Nucleus</location>
    </subcellularLocation>
</comment>
<dbReference type="SMART" id="SM01268">
    <property type="entry name" value="BTD"/>
    <property type="match status" value="1"/>
</dbReference>
<dbReference type="InterPro" id="IPR008967">
    <property type="entry name" value="p53-like_TF_DNA-bd_sf"/>
</dbReference>
<evidence type="ECO:0000313" key="11">
    <source>
        <dbReference type="WBParaSite" id="PgR016_g045_t06"/>
    </source>
</evidence>
<protein>
    <submittedName>
        <fullName evidence="11">Suppressor of hairless protein</fullName>
    </submittedName>
</protein>
<dbReference type="InterPro" id="IPR040159">
    <property type="entry name" value="CLS_fam"/>
</dbReference>
<sequence length="583" mass="64022">TPSVPPNPLQPSLAAHQNVGFAAHPNMGTSSSPSLSLEGKEALMDRVGRRSDSPACATGTTGSKRIRLSPPAAQPCTSSSSSTTTPNSEHSSDPFYAGAPTSSGAAFGSSCAAFDGFNGTATGVAPLQQAAPPYGTVMPIPEQMHFLNVISEQQPLTREVMQDYLNNRQKYDCIVSIFHAKVAQKSYGNEKRFFCPPPCIYLFGDGWKHKKRMAEELYRRYRDCQKRSGIQEVDPDAELVTEARSTELCAFIGIGAPSEQEKQTLDFSSNKRIKVISKPSKKKQSMKNTDCKYLCIASGTKVALFNRLRSQTVSTRYLHVENGGFHASSTKWGAFTIHLIEDDPSAGETEDFNVKDGFIYYGALVKLVDSVSGIALPRLRIRKVDKQHVMLDASASEEPVSQLHKCAFQMLDCENTYLCLSHDKIIQHQAVPIDATRHQISDGASWTIISTDKAEYRFYEAMGPVRQPITPVPIVNGLELYGEGDLARVDLTGCNFKANLKIWFGSTPVETIFRSEEMIGCLVPPLSTVCPSWNAYSNEPASVPLSLVRDDGVIYSTNMTFSYKTETAARSLANRQYAESLRS</sequence>
<feature type="domain" description="Beta-trefoil DNA-binding" evidence="9">
    <location>
        <begin position="294"/>
        <end position="446"/>
    </location>
</feature>
<evidence type="ECO:0000256" key="2">
    <source>
        <dbReference type="ARBA" id="ARBA00009704"/>
    </source>
</evidence>
<keyword evidence="10" id="KW-1185">Reference proteome</keyword>
<keyword evidence="3" id="KW-0805">Transcription regulation</keyword>
<dbReference type="SUPFAM" id="SSF81296">
    <property type="entry name" value="E set domains"/>
    <property type="match status" value="1"/>
</dbReference>
<feature type="compositionally biased region" description="Basic and acidic residues" evidence="7">
    <location>
        <begin position="38"/>
        <end position="52"/>
    </location>
</feature>
<dbReference type="PANTHER" id="PTHR10665">
    <property type="entry name" value="RECOMBINING BINDING PROTEIN SUPPRESSOR OF HAIRLESS"/>
    <property type="match status" value="1"/>
</dbReference>
<dbReference type="InterPro" id="IPR037095">
    <property type="entry name" value="RBP-J/Cbf11_DNA-bd_sf"/>
</dbReference>
<dbReference type="Proteomes" id="UP000887569">
    <property type="component" value="Unplaced"/>
</dbReference>
<evidence type="ECO:0000256" key="4">
    <source>
        <dbReference type="ARBA" id="ARBA00023125"/>
    </source>
</evidence>
<keyword evidence="4" id="KW-0238">DNA-binding</keyword>
<dbReference type="Pfam" id="PF20144">
    <property type="entry name" value="TIG_SUH"/>
    <property type="match status" value="1"/>
</dbReference>
<evidence type="ECO:0000256" key="1">
    <source>
        <dbReference type="ARBA" id="ARBA00004123"/>
    </source>
</evidence>
<dbReference type="GO" id="GO:0000978">
    <property type="term" value="F:RNA polymerase II cis-regulatory region sequence-specific DNA binding"/>
    <property type="evidence" value="ECO:0007669"/>
    <property type="project" value="InterPro"/>
</dbReference>
<dbReference type="Pfam" id="PF09270">
    <property type="entry name" value="BTD"/>
    <property type="match status" value="1"/>
</dbReference>
<keyword evidence="5" id="KW-0804">Transcription</keyword>
<comment type="similarity">
    <text evidence="2">Belongs to the Su(H) family.</text>
</comment>
<evidence type="ECO:0000256" key="7">
    <source>
        <dbReference type="SAM" id="MobiDB-lite"/>
    </source>
</evidence>
<dbReference type="Gene3D" id="2.60.40.1450">
    <property type="entry name" value="LAG1, DNA binding domain"/>
    <property type="match status" value="1"/>
</dbReference>
<dbReference type="InterPro" id="IPR013783">
    <property type="entry name" value="Ig-like_fold"/>
</dbReference>
<dbReference type="FunFam" id="2.80.10.50:FF:000003">
    <property type="entry name" value="recombining binding protein suppressor of hairless"/>
    <property type="match status" value="1"/>
</dbReference>
<dbReference type="InterPro" id="IPR036358">
    <property type="entry name" value="BTD_sf"/>
</dbReference>
<organism evidence="10 11">
    <name type="scientific">Parascaris univalens</name>
    <name type="common">Nematode worm</name>
    <dbReference type="NCBI Taxonomy" id="6257"/>
    <lineage>
        <taxon>Eukaryota</taxon>
        <taxon>Metazoa</taxon>
        <taxon>Ecdysozoa</taxon>
        <taxon>Nematoda</taxon>
        <taxon>Chromadorea</taxon>
        <taxon>Rhabditida</taxon>
        <taxon>Spirurina</taxon>
        <taxon>Ascaridomorpha</taxon>
        <taxon>Ascaridoidea</taxon>
        <taxon>Ascarididae</taxon>
        <taxon>Parascaris</taxon>
    </lineage>
</organism>
<dbReference type="InterPro" id="IPR015351">
    <property type="entry name" value="RBP-J/Cbf11/Cbf12_DNA-bd"/>
</dbReference>
<evidence type="ECO:0000256" key="6">
    <source>
        <dbReference type="ARBA" id="ARBA00023242"/>
    </source>
</evidence>
<dbReference type="WBParaSite" id="PgR016_g045_t06">
    <property type="protein sequence ID" value="PgR016_g045_t06"/>
    <property type="gene ID" value="PgR016_g045"/>
</dbReference>
<evidence type="ECO:0000256" key="3">
    <source>
        <dbReference type="ARBA" id="ARBA00023015"/>
    </source>
</evidence>
<evidence type="ECO:0000259" key="9">
    <source>
        <dbReference type="SMART" id="SM01268"/>
    </source>
</evidence>